<dbReference type="InterPro" id="IPR036412">
    <property type="entry name" value="HAD-like_sf"/>
</dbReference>
<dbReference type="NCBIfam" id="TIGR01490">
    <property type="entry name" value="HAD-SF-IB-hyp1"/>
    <property type="match status" value="1"/>
</dbReference>
<dbReference type="Pfam" id="PF12710">
    <property type="entry name" value="HAD"/>
    <property type="match status" value="1"/>
</dbReference>
<name>A0ABZ3DZD3_9GAMM</name>
<evidence type="ECO:0000256" key="1">
    <source>
        <dbReference type="SAM" id="Phobius"/>
    </source>
</evidence>
<sequence length="191" mass="22025">MPFLKYVVGAPTYYVKLALVSPILAAYFAKALRNDIAKKFVLRRYVANQDIHSLRAIGSRFSHYVIPQMLRPEGMERLRWHQEKGHICVLVSASLDVYLIPWAQKEHFDDVICTQLILYPDKNKSRIIDKNCFGAEKSARIQRWTAGRVIGKTFAYGDSQGDTHMLSSVDYGYLWSQKQRKFVPYIPHSGI</sequence>
<dbReference type="InterPro" id="IPR050582">
    <property type="entry name" value="HAD-like_SerB"/>
</dbReference>
<dbReference type="PANTHER" id="PTHR43344:SF14">
    <property type="entry name" value="HAD-IB FAMILY HYDROLASE"/>
    <property type="match status" value="1"/>
</dbReference>
<accession>A0ABZ3DZD3</accession>
<gene>
    <name evidence="2" type="ORF">AAGT77_12650</name>
</gene>
<keyword evidence="1" id="KW-0472">Membrane</keyword>
<dbReference type="EMBL" id="CP152380">
    <property type="protein sequence ID" value="XAF52762.1"/>
    <property type="molecule type" value="Genomic_DNA"/>
</dbReference>
<dbReference type="InterPro" id="IPR023214">
    <property type="entry name" value="HAD_sf"/>
</dbReference>
<evidence type="ECO:0000313" key="2">
    <source>
        <dbReference type="EMBL" id="XAF52762.1"/>
    </source>
</evidence>
<organism evidence="2 3">
    <name type="scientific">Marinobacter alkaliphilus</name>
    <dbReference type="NCBI Taxonomy" id="254719"/>
    <lineage>
        <taxon>Bacteria</taxon>
        <taxon>Pseudomonadati</taxon>
        <taxon>Pseudomonadota</taxon>
        <taxon>Gammaproteobacteria</taxon>
        <taxon>Pseudomonadales</taxon>
        <taxon>Marinobacteraceae</taxon>
        <taxon>Marinobacter</taxon>
    </lineage>
</organism>
<feature type="transmembrane region" description="Helical" evidence="1">
    <location>
        <begin position="12"/>
        <end position="29"/>
    </location>
</feature>
<dbReference type="GO" id="GO:0016787">
    <property type="term" value="F:hydrolase activity"/>
    <property type="evidence" value="ECO:0007669"/>
    <property type="project" value="UniProtKB-KW"/>
</dbReference>
<protein>
    <submittedName>
        <fullName evidence="2">HAD-IB family hydrolase</fullName>
    </submittedName>
</protein>
<proteinExistence type="predicted"/>
<dbReference type="SUPFAM" id="SSF56784">
    <property type="entry name" value="HAD-like"/>
    <property type="match status" value="1"/>
</dbReference>
<dbReference type="Proteomes" id="UP001445268">
    <property type="component" value="Chromosome"/>
</dbReference>
<reference evidence="2 3" key="1">
    <citation type="submission" date="2024-04" db="EMBL/GenBank/DDBJ databases">
        <title>Marinobacter sp. SBY-1.</title>
        <authorList>
            <person name="Pan C."/>
        </authorList>
    </citation>
    <scope>NUCLEOTIDE SEQUENCE [LARGE SCALE GENOMIC DNA]</scope>
    <source>
        <strain evidence="2 3">SBY-1</strain>
    </source>
</reference>
<evidence type="ECO:0000313" key="3">
    <source>
        <dbReference type="Proteomes" id="UP001445268"/>
    </source>
</evidence>
<keyword evidence="1" id="KW-1133">Transmembrane helix</keyword>
<dbReference type="Gene3D" id="3.40.50.1000">
    <property type="entry name" value="HAD superfamily/HAD-like"/>
    <property type="match status" value="1"/>
</dbReference>
<dbReference type="InterPro" id="IPR006385">
    <property type="entry name" value="HAD_hydro_SerB1"/>
</dbReference>
<dbReference type="PANTHER" id="PTHR43344">
    <property type="entry name" value="PHOSPHOSERINE PHOSPHATASE"/>
    <property type="match status" value="1"/>
</dbReference>
<keyword evidence="2" id="KW-0378">Hydrolase</keyword>
<dbReference type="RefSeq" id="WP_342630803.1">
    <property type="nucleotide sequence ID" value="NZ_CP152380.1"/>
</dbReference>
<dbReference type="NCBIfam" id="TIGR01488">
    <property type="entry name" value="HAD-SF-IB"/>
    <property type="match status" value="1"/>
</dbReference>
<keyword evidence="3" id="KW-1185">Reference proteome</keyword>
<keyword evidence="1" id="KW-0812">Transmembrane</keyword>